<proteinExistence type="predicted"/>
<comment type="caution">
    <text evidence="2">The sequence shown here is derived from an EMBL/GenBank/DDBJ whole genome shotgun (WGS) entry which is preliminary data.</text>
</comment>
<sequence>MGIQLSSCEVAFLLSDWLRDFGCRFGQGADCVLFQVLRCFSWSRFGVFPGFGGPARGSPTFLGEREQESESVSECKERENRSGIRKSLKGCSFGVKSKVFEIEVEEKKGKLQAIIVKRKRGISFWVRLGPASLGFFLESLIQCIKEVKAGRWERGWKENERSYSLKSYSIFIPKGKGEREGWFTMAEMLRSLGVVIGMRKRKQDETLSLKPSLEKTYAEVVKLPRNRGGDLVRVEVREKEISKNLRKLDHCLVGYWNPSSVRRERFRKIGDSNGKNLGLKGKVGLAKMEKGKVLLEFELMVEAKRALNYGKISSGRLLLRLESWSPKTGVLG</sequence>
<dbReference type="Proteomes" id="UP000288805">
    <property type="component" value="Unassembled WGS sequence"/>
</dbReference>
<evidence type="ECO:0000313" key="2">
    <source>
        <dbReference type="EMBL" id="RVX09587.1"/>
    </source>
</evidence>
<name>A0A438JKW3_VITVI</name>
<evidence type="ECO:0000313" key="3">
    <source>
        <dbReference type="Proteomes" id="UP000288805"/>
    </source>
</evidence>
<dbReference type="AlphaFoldDB" id="A0A438JKW3"/>
<dbReference type="Pfam" id="PF14111">
    <property type="entry name" value="DUF4283"/>
    <property type="match status" value="1"/>
</dbReference>
<dbReference type="InterPro" id="IPR025558">
    <property type="entry name" value="DUF4283"/>
</dbReference>
<dbReference type="EMBL" id="QGNW01000037">
    <property type="protein sequence ID" value="RVX09587.1"/>
    <property type="molecule type" value="Genomic_DNA"/>
</dbReference>
<reference evidence="2 3" key="1">
    <citation type="journal article" date="2018" name="PLoS Genet.">
        <title>Population sequencing reveals clonal diversity and ancestral inbreeding in the grapevine cultivar Chardonnay.</title>
        <authorList>
            <person name="Roach M.J."/>
            <person name="Johnson D.L."/>
            <person name="Bohlmann J."/>
            <person name="van Vuuren H.J."/>
            <person name="Jones S.J."/>
            <person name="Pretorius I.S."/>
            <person name="Schmidt S.A."/>
            <person name="Borneman A.R."/>
        </authorList>
    </citation>
    <scope>NUCLEOTIDE SEQUENCE [LARGE SCALE GENOMIC DNA]</scope>
    <source>
        <strain evidence="3">cv. Chardonnay</strain>
        <tissue evidence="2">Leaf</tissue>
    </source>
</reference>
<protein>
    <recommendedName>
        <fullName evidence="1">DUF4283 domain-containing protein</fullName>
    </recommendedName>
</protein>
<gene>
    <name evidence="2" type="ORF">CK203_012346</name>
</gene>
<organism evidence="2 3">
    <name type="scientific">Vitis vinifera</name>
    <name type="common">Grape</name>
    <dbReference type="NCBI Taxonomy" id="29760"/>
    <lineage>
        <taxon>Eukaryota</taxon>
        <taxon>Viridiplantae</taxon>
        <taxon>Streptophyta</taxon>
        <taxon>Embryophyta</taxon>
        <taxon>Tracheophyta</taxon>
        <taxon>Spermatophyta</taxon>
        <taxon>Magnoliopsida</taxon>
        <taxon>eudicotyledons</taxon>
        <taxon>Gunneridae</taxon>
        <taxon>Pentapetalae</taxon>
        <taxon>rosids</taxon>
        <taxon>Vitales</taxon>
        <taxon>Vitaceae</taxon>
        <taxon>Viteae</taxon>
        <taxon>Vitis</taxon>
    </lineage>
</organism>
<accession>A0A438JKW3</accession>
<evidence type="ECO:0000259" key="1">
    <source>
        <dbReference type="Pfam" id="PF14111"/>
    </source>
</evidence>
<feature type="domain" description="DUF4283" evidence="1">
    <location>
        <begin position="247"/>
        <end position="329"/>
    </location>
</feature>